<keyword evidence="4" id="KW-0436">Ligase</keyword>
<dbReference type="InterPro" id="IPR000873">
    <property type="entry name" value="AMP-dep_synth/lig_dom"/>
</dbReference>
<protein>
    <submittedName>
        <fullName evidence="4">Malonyl-CoA/methylmalonyl-CoA synthetase</fullName>
        <ecNumber evidence="4">6.2.1.-</ecNumber>
    </submittedName>
</protein>
<dbReference type="InterPro" id="IPR042099">
    <property type="entry name" value="ANL_N_sf"/>
</dbReference>
<dbReference type="Gene3D" id="3.30.300.30">
    <property type="match status" value="1"/>
</dbReference>
<dbReference type="Pfam" id="PF00501">
    <property type="entry name" value="AMP-binding"/>
    <property type="match status" value="1"/>
</dbReference>
<dbReference type="PANTHER" id="PTHR43201:SF8">
    <property type="entry name" value="ACYL-COA SYNTHETASE FAMILY MEMBER 3"/>
    <property type="match status" value="1"/>
</dbReference>
<dbReference type="InterPro" id="IPR020845">
    <property type="entry name" value="AMP-binding_CS"/>
</dbReference>
<organism evidence="4 5">
    <name type="scientific">Amaricoccus macauensis</name>
    <dbReference type="NCBI Taxonomy" id="57001"/>
    <lineage>
        <taxon>Bacteria</taxon>
        <taxon>Pseudomonadati</taxon>
        <taxon>Pseudomonadota</taxon>
        <taxon>Alphaproteobacteria</taxon>
        <taxon>Rhodobacterales</taxon>
        <taxon>Paracoccaceae</taxon>
        <taxon>Amaricoccus</taxon>
    </lineage>
</organism>
<dbReference type="Pfam" id="PF13193">
    <property type="entry name" value="AMP-binding_C"/>
    <property type="match status" value="1"/>
</dbReference>
<dbReference type="RefSeq" id="WP_184152909.1">
    <property type="nucleotide sequence ID" value="NZ_JACHFM010000004.1"/>
</dbReference>
<dbReference type="Gene3D" id="3.40.50.12780">
    <property type="entry name" value="N-terminal domain of ligase-like"/>
    <property type="match status" value="1"/>
</dbReference>
<dbReference type="SUPFAM" id="SSF56801">
    <property type="entry name" value="Acetyl-CoA synthetase-like"/>
    <property type="match status" value="1"/>
</dbReference>
<evidence type="ECO:0000256" key="1">
    <source>
        <dbReference type="ARBA" id="ARBA00006432"/>
    </source>
</evidence>
<dbReference type="PROSITE" id="PS00455">
    <property type="entry name" value="AMP_BINDING"/>
    <property type="match status" value="1"/>
</dbReference>
<dbReference type="Proteomes" id="UP000549457">
    <property type="component" value="Unassembled WGS sequence"/>
</dbReference>
<proteinExistence type="inferred from homology"/>
<accession>A0A840SSQ0</accession>
<dbReference type="EC" id="6.2.1.-" evidence="4"/>
<dbReference type="CDD" id="cd05941">
    <property type="entry name" value="MCS"/>
    <property type="match status" value="1"/>
</dbReference>
<evidence type="ECO:0000259" key="2">
    <source>
        <dbReference type="Pfam" id="PF00501"/>
    </source>
</evidence>
<reference evidence="4 5" key="1">
    <citation type="submission" date="2020-08" db="EMBL/GenBank/DDBJ databases">
        <title>Genomic Encyclopedia of Type Strains, Phase IV (KMG-IV): sequencing the most valuable type-strain genomes for metagenomic binning, comparative biology and taxonomic classification.</title>
        <authorList>
            <person name="Goeker M."/>
        </authorList>
    </citation>
    <scope>NUCLEOTIDE SEQUENCE [LARGE SCALE GENOMIC DNA]</scope>
    <source>
        <strain evidence="4 5">DSM 101730</strain>
    </source>
</reference>
<dbReference type="PANTHER" id="PTHR43201">
    <property type="entry name" value="ACYL-COA SYNTHETASE"/>
    <property type="match status" value="1"/>
</dbReference>
<comment type="similarity">
    <text evidence="1">Belongs to the ATP-dependent AMP-binding enzyme family.</text>
</comment>
<dbReference type="EMBL" id="JACHFM010000004">
    <property type="protein sequence ID" value="MBB5223628.1"/>
    <property type="molecule type" value="Genomic_DNA"/>
</dbReference>
<evidence type="ECO:0000259" key="3">
    <source>
        <dbReference type="Pfam" id="PF13193"/>
    </source>
</evidence>
<gene>
    <name evidence="4" type="ORF">HNP73_003582</name>
</gene>
<evidence type="ECO:0000313" key="4">
    <source>
        <dbReference type="EMBL" id="MBB5223628.1"/>
    </source>
</evidence>
<comment type="caution">
    <text evidence="4">The sequence shown here is derived from an EMBL/GenBank/DDBJ whole genome shotgun (WGS) entry which is preliminary data.</text>
</comment>
<sequence>MSGNANLFARLASGFPADRSREFLEAEDGSKLTFAELLDRAGRIASLLVASGVEPGDRVAVQVEKSVASIGLYLGVLQAGAVYVPLNPAYTPAELTHFIGDAEPKVMVCDPASEGAIAPLVGKAWLFTLGPAGEGTLLAQAAKLPSERDVAARSGDDLAAILYTSGTTGRSKGAMLTSDNLWSNATTLHRFWGFQPEDVLVHALPLFHTHGLFVALNVMLLNGGRMVFLPKFDPERVIGLLPRATVMMGVPTFYTRMLASPSLTREATAGMRLFISGSAPLLAATHEAFEARTGQRILERYGMTETSMSTSNPLEGERRAGTVGPALPGVEARVADAEGAILGPEETGILEVRGPNVFKGYWRLPEKTAEEMRDGGWFVTGDVARIAADGYVTIVGRAKDLIITGGLNVYPKEVETALDALPGVVESAVVGVPHPDFGEAVVAVLTVTGDPGDVVAMLREQLAAFKLPKHVAVVDELPRNAMGKVQKNLLRERFAGLFGPA</sequence>
<dbReference type="GO" id="GO:0031956">
    <property type="term" value="F:medium-chain fatty acid-CoA ligase activity"/>
    <property type="evidence" value="ECO:0007669"/>
    <property type="project" value="TreeGrafter"/>
</dbReference>
<feature type="domain" description="AMP-dependent synthetase/ligase" evidence="2">
    <location>
        <begin position="22"/>
        <end position="362"/>
    </location>
</feature>
<evidence type="ECO:0000313" key="5">
    <source>
        <dbReference type="Proteomes" id="UP000549457"/>
    </source>
</evidence>
<dbReference type="InterPro" id="IPR045851">
    <property type="entry name" value="AMP-bd_C_sf"/>
</dbReference>
<dbReference type="GO" id="GO:0006631">
    <property type="term" value="P:fatty acid metabolic process"/>
    <property type="evidence" value="ECO:0007669"/>
    <property type="project" value="TreeGrafter"/>
</dbReference>
<keyword evidence="5" id="KW-1185">Reference proteome</keyword>
<dbReference type="AlphaFoldDB" id="A0A840SSQ0"/>
<dbReference type="NCBIfam" id="NF005702">
    <property type="entry name" value="PRK07514.1"/>
    <property type="match status" value="1"/>
</dbReference>
<name>A0A840SSQ0_9RHOB</name>
<feature type="domain" description="AMP-binding enzyme C-terminal" evidence="3">
    <location>
        <begin position="413"/>
        <end position="484"/>
    </location>
</feature>
<dbReference type="InterPro" id="IPR025110">
    <property type="entry name" value="AMP-bd_C"/>
</dbReference>